<dbReference type="InterPro" id="IPR052728">
    <property type="entry name" value="O2_lipid_transport_reg"/>
</dbReference>
<feature type="transmembrane region" description="Helical" evidence="1">
    <location>
        <begin position="212"/>
        <end position="235"/>
    </location>
</feature>
<dbReference type="AlphaFoldDB" id="A0A8X6R2Z1"/>
<dbReference type="Proteomes" id="UP000887013">
    <property type="component" value="Unassembled WGS sequence"/>
</dbReference>
<name>A0A8X6R2Z1_NEPPI</name>
<dbReference type="PANTHER" id="PTHR11161:SF69">
    <property type="entry name" value="NOSE RESISTANT TO FLUOXETINE PROTEIN 6-LIKE PROTEIN"/>
    <property type="match status" value="1"/>
</dbReference>
<protein>
    <submittedName>
        <fullName evidence="3">Nose resistant to fluoxetine protein 6</fullName>
    </submittedName>
</protein>
<feature type="domain" description="Acyltransferase 3" evidence="2">
    <location>
        <begin position="1"/>
        <end position="231"/>
    </location>
</feature>
<evidence type="ECO:0000259" key="2">
    <source>
        <dbReference type="Pfam" id="PF01757"/>
    </source>
</evidence>
<gene>
    <name evidence="3" type="primary">nrf-6_28</name>
    <name evidence="3" type="ORF">NPIL_285821</name>
</gene>
<dbReference type="PANTHER" id="PTHR11161">
    <property type="entry name" value="O-ACYLTRANSFERASE"/>
    <property type="match status" value="1"/>
</dbReference>
<dbReference type="OrthoDB" id="10006435at2759"/>
<organism evidence="3 4">
    <name type="scientific">Nephila pilipes</name>
    <name type="common">Giant wood spider</name>
    <name type="synonym">Nephila maculata</name>
    <dbReference type="NCBI Taxonomy" id="299642"/>
    <lineage>
        <taxon>Eukaryota</taxon>
        <taxon>Metazoa</taxon>
        <taxon>Ecdysozoa</taxon>
        <taxon>Arthropoda</taxon>
        <taxon>Chelicerata</taxon>
        <taxon>Arachnida</taxon>
        <taxon>Araneae</taxon>
        <taxon>Araneomorphae</taxon>
        <taxon>Entelegynae</taxon>
        <taxon>Araneoidea</taxon>
        <taxon>Nephilidae</taxon>
        <taxon>Nephila</taxon>
    </lineage>
</organism>
<feature type="transmembrane region" description="Helical" evidence="1">
    <location>
        <begin position="147"/>
        <end position="168"/>
    </location>
</feature>
<evidence type="ECO:0000313" key="3">
    <source>
        <dbReference type="EMBL" id="GFU44275.1"/>
    </source>
</evidence>
<dbReference type="GO" id="GO:0016747">
    <property type="term" value="F:acyltransferase activity, transferring groups other than amino-acyl groups"/>
    <property type="evidence" value="ECO:0007669"/>
    <property type="project" value="InterPro"/>
</dbReference>
<keyword evidence="4" id="KW-1185">Reference proteome</keyword>
<proteinExistence type="predicted"/>
<comment type="caution">
    <text evidence="3">The sequence shown here is derived from an EMBL/GenBank/DDBJ whole genome shotgun (WGS) entry which is preliminary data.</text>
</comment>
<dbReference type="EMBL" id="BMAW01085742">
    <property type="protein sequence ID" value="GFU44275.1"/>
    <property type="molecule type" value="Genomic_DNA"/>
</dbReference>
<feature type="transmembrane region" description="Helical" evidence="1">
    <location>
        <begin position="20"/>
        <end position="41"/>
    </location>
</feature>
<feature type="transmembrane region" description="Helical" evidence="1">
    <location>
        <begin position="180"/>
        <end position="200"/>
    </location>
</feature>
<sequence length="257" mass="29674">MQLYIISPLFLVPLIKKPKLGYALIALAIFGGSLTSFILSLRYGLEDPTSKIRLQIHDLTAVYKETWDYFDIIYAQPYARLCSYLIGFLLAQYVYNRRMNKTKNDSTVILTCGWIITLVMLNIVIFALYDKEVSAWDSAIYIAVKDIFYSCGFAWIVYVCVTGQAGFLNRIFSWKYLVPFSRLCFCAYLIHLTLLVRFYYQAEKPETPSLSPLIYQIVHILTSTFALSFLTCLLFETPVSRLFALYMESKIKSLKTD</sequence>
<dbReference type="InterPro" id="IPR002656">
    <property type="entry name" value="Acyl_transf_3_dom"/>
</dbReference>
<accession>A0A8X6R2Z1</accession>
<reference evidence="3" key="1">
    <citation type="submission" date="2020-08" db="EMBL/GenBank/DDBJ databases">
        <title>Multicomponent nature underlies the extraordinary mechanical properties of spider dragline silk.</title>
        <authorList>
            <person name="Kono N."/>
            <person name="Nakamura H."/>
            <person name="Mori M."/>
            <person name="Yoshida Y."/>
            <person name="Ohtoshi R."/>
            <person name="Malay A.D."/>
            <person name="Moran D.A.P."/>
            <person name="Tomita M."/>
            <person name="Numata K."/>
            <person name="Arakawa K."/>
        </authorList>
    </citation>
    <scope>NUCLEOTIDE SEQUENCE</scope>
</reference>
<feature type="transmembrane region" description="Helical" evidence="1">
    <location>
        <begin position="77"/>
        <end position="95"/>
    </location>
</feature>
<dbReference type="Pfam" id="PF01757">
    <property type="entry name" value="Acyl_transf_3"/>
    <property type="match status" value="1"/>
</dbReference>
<evidence type="ECO:0000256" key="1">
    <source>
        <dbReference type="SAM" id="Phobius"/>
    </source>
</evidence>
<keyword evidence="1" id="KW-0472">Membrane</keyword>
<feature type="transmembrane region" description="Helical" evidence="1">
    <location>
        <begin position="107"/>
        <end position="127"/>
    </location>
</feature>
<keyword evidence="1" id="KW-1133">Transmembrane helix</keyword>
<evidence type="ECO:0000313" key="4">
    <source>
        <dbReference type="Proteomes" id="UP000887013"/>
    </source>
</evidence>
<keyword evidence="1" id="KW-0812">Transmembrane</keyword>